<proteinExistence type="predicted"/>
<comment type="subcellular location">
    <subcellularLocation>
        <location evidence="1">Cell membrane</location>
        <topology evidence="1">Multi-pass membrane protein</topology>
    </subcellularLocation>
</comment>
<dbReference type="Pfam" id="PF09721">
    <property type="entry name" value="Exosortase_EpsH"/>
    <property type="match status" value="1"/>
</dbReference>
<feature type="transmembrane region" description="Helical" evidence="8">
    <location>
        <begin position="41"/>
        <end position="61"/>
    </location>
</feature>
<evidence type="ECO:0000256" key="1">
    <source>
        <dbReference type="ARBA" id="ARBA00004651"/>
    </source>
</evidence>
<gene>
    <name evidence="9" type="ORF">MELA_02072</name>
</gene>
<dbReference type="GO" id="GO:0008233">
    <property type="term" value="F:peptidase activity"/>
    <property type="evidence" value="ECO:0007669"/>
    <property type="project" value="UniProtKB-KW"/>
</dbReference>
<organism evidence="9 10">
    <name type="scientific">Candidatus Methylomirabilis lanthanidiphila</name>
    <dbReference type="NCBI Taxonomy" id="2211376"/>
    <lineage>
        <taxon>Bacteria</taxon>
        <taxon>Candidatus Methylomirabilota</taxon>
        <taxon>Candidatus Methylomirabilia</taxon>
        <taxon>Candidatus Methylomirabilales</taxon>
        <taxon>Candidatus Methylomirabilaceae</taxon>
        <taxon>Candidatus Methylomirabilis</taxon>
    </lineage>
</organism>
<keyword evidence="3" id="KW-0645">Protease</keyword>
<evidence type="ECO:0000256" key="7">
    <source>
        <dbReference type="ARBA" id="ARBA00023136"/>
    </source>
</evidence>
<keyword evidence="5" id="KW-0378">Hydrolase</keyword>
<evidence type="ECO:0000256" key="5">
    <source>
        <dbReference type="ARBA" id="ARBA00022801"/>
    </source>
</evidence>
<dbReference type="EMBL" id="CABIKM010000031">
    <property type="protein sequence ID" value="VUZ85687.1"/>
    <property type="molecule type" value="Genomic_DNA"/>
</dbReference>
<dbReference type="NCBIfam" id="TIGR04177">
    <property type="entry name" value="exosort_XrtH"/>
    <property type="match status" value="1"/>
</dbReference>
<dbReference type="InterPro" id="IPR019127">
    <property type="entry name" value="Exosortase"/>
</dbReference>
<feature type="transmembrane region" description="Helical" evidence="8">
    <location>
        <begin position="142"/>
        <end position="160"/>
    </location>
</feature>
<dbReference type="NCBIfam" id="TIGR04178">
    <property type="entry name" value="exo_archaeo"/>
    <property type="match status" value="1"/>
</dbReference>
<dbReference type="Proteomes" id="UP000334340">
    <property type="component" value="Unassembled WGS sequence"/>
</dbReference>
<keyword evidence="10" id="KW-1185">Reference proteome</keyword>
<evidence type="ECO:0000256" key="3">
    <source>
        <dbReference type="ARBA" id="ARBA00022670"/>
    </source>
</evidence>
<feature type="transmembrane region" description="Helical" evidence="8">
    <location>
        <begin position="73"/>
        <end position="96"/>
    </location>
</feature>
<dbReference type="AlphaFoldDB" id="A0A564ZLE5"/>
<evidence type="ECO:0000256" key="4">
    <source>
        <dbReference type="ARBA" id="ARBA00022692"/>
    </source>
</evidence>
<evidence type="ECO:0000256" key="2">
    <source>
        <dbReference type="ARBA" id="ARBA00022475"/>
    </source>
</evidence>
<keyword evidence="6 8" id="KW-1133">Transmembrane helix</keyword>
<protein>
    <submittedName>
        <fullName evidence="9">Membrane protein</fullName>
    </submittedName>
</protein>
<feature type="transmembrane region" description="Helical" evidence="8">
    <location>
        <begin position="12"/>
        <end position="29"/>
    </location>
</feature>
<dbReference type="InterPro" id="IPR026392">
    <property type="entry name" value="Exo/Archaeosortase_dom"/>
</dbReference>
<accession>A0A564ZLE5</accession>
<evidence type="ECO:0000256" key="8">
    <source>
        <dbReference type="SAM" id="Phobius"/>
    </source>
</evidence>
<dbReference type="GO" id="GO:0005886">
    <property type="term" value="C:plasma membrane"/>
    <property type="evidence" value="ECO:0007669"/>
    <property type="project" value="UniProtKB-SubCell"/>
</dbReference>
<keyword evidence="2" id="KW-1003">Cell membrane</keyword>
<feature type="transmembrane region" description="Helical" evidence="8">
    <location>
        <begin position="108"/>
        <end position="130"/>
    </location>
</feature>
<keyword evidence="7 8" id="KW-0472">Membrane</keyword>
<evidence type="ECO:0000256" key="6">
    <source>
        <dbReference type="ARBA" id="ARBA00022989"/>
    </source>
</evidence>
<name>A0A564ZLE5_9BACT</name>
<evidence type="ECO:0000313" key="10">
    <source>
        <dbReference type="Proteomes" id="UP000334340"/>
    </source>
</evidence>
<keyword evidence="4 8" id="KW-0812">Transmembrane</keyword>
<evidence type="ECO:0000313" key="9">
    <source>
        <dbReference type="EMBL" id="VUZ85687.1"/>
    </source>
</evidence>
<dbReference type="InterPro" id="IPR026441">
    <property type="entry name" value="Exosort_XrtH"/>
</dbReference>
<dbReference type="GO" id="GO:0006508">
    <property type="term" value="P:proteolysis"/>
    <property type="evidence" value="ECO:0007669"/>
    <property type="project" value="UniProtKB-KW"/>
</dbReference>
<reference evidence="9 10" key="1">
    <citation type="submission" date="2019-07" db="EMBL/GenBank/DDBJ databases">
        <authorList>
            <person name="Cremers G."/>
        </authorList>
    </citation>
    <scope>NUCLEOTIDE SEQUENCE [LARGE SCALE GENOMIC DNA]</scope>
</reference>
<sequence>MTRRLFFSKTLIRAYLTFFVCIVVLYTLLRTSVMRELIGQPLAMAFTVVSGLVLNLLSLKATASGTLLQVEGFAARIDDVCTGIFVVAIFVSAVMAYPSRMKEKLKGFLLGASVIFSLNLIRVVSLMYIGRYFPTFFETAHLLIWQSLVIFAALLAWLYWTERFVGAPQH</sequence>